<dbReference type="PROSITE" id="PS50943">
    <property type="entry name" value="HTH_CROC1"/>
    <property type="match status" value="1"/>
</dbReference>
<dbReference type="InterPro" id="IPR010982">
    <property type="entry name" value="Lambda_DNA-bd_dom_sf"/>
</dbReference>
<dbReference type="InterPro" id="IPR001387">
    <property type="entry name" value="Cro/C1-type_HTH"/>
</dbReference>
<dbReference type="Proteomes" id="UP001501612">
    <property type="component" value="Unassembled WGS sequence"/>
</dbReference>
<evidence type="ECO:0000259" key="2">
    <source>
        <dbReference type="PROSITE" id="PS50943"/>
    </source>
</evidence>
<comment type="caution">
    <text evidence="3">The sequence shown here is derived from an EMBL/GenBank/DDBJ whole genome shotgun (WGS) entry which is preliminary data.</text>
</comment>
<dbReference type="SMART" id="SM00530">
    <property type="entry name" value="HTH_XRE"/>
    <property type="match status" value="1"/>
</dbReference>
<dbReference type="Gene3D" id="1.10.260.40">
    <property type="entry name" value="lambda repressor-like DNA-binding domains"/>
    <property type="match status" value="1"/>
</dbReference>
<dbReference type="Pfam" id="PF13560">
    <property type="entry name" value="HTH_31"/>
    <property type="match status" value="1"/>
</dbReference>
<name>A0ABP5B1X5_9ACTN</name>
<accession>A0ABP5B1X5</accession>
<dbReference type="InterPro" id="IPR050807">
    <property type="entry name" value="TransReg_Diox_bact_type"/>
</dbReference>
<dbReference type="PANTHER" id="PTHR46797">
    <property type="entry name" value="HTH-TYPE TRANSCRIPTIONAL REGULATOR"/>
    <property type="match status" value="1"/>
</dbReference>
<gene>
    <name evidence="3" type="ORF">GCM10009737_32030</name>
</gene>
<keyword evidence="4" id="KW-1185">Reference proteome</keyword>
<organism evidence="3 4">
    <name type="scientific">Nocardioides lentus</name>
    <dbReference type="NCBI Taxonomy" id="338077"/>
    <lineage>
        <taxon>Bacteria</taxon>
        <taxon>Bacillati</taxon>
        <taxon>Actinomycetota</taxon>
        <taxon>Actinomycetes</taxon>
        <taxon>Propionibacteriales</taxon>
        <taxon>Nocardioidaceae</taxon>
        <taxon>Nocardioides</taxon>
    </lineage>
</organism>
<evidence type="ECO:0000313" key="3">
    <source>
        <dbReference type="EMBL" id="GAA1927793.1"/>
    </source>
</evidence>
<dbReference type="EMBL" id="BAAAMY010000009">
    <property type="protein sequence ID" value="GAA1927793.1"/>
    <property type="molecule type" value="Genomic_DNA"/>
</dbReference>
<dbReference type="SUPFAM" id="SSF47413">
    <property type="entry name" value="lambda repressor-like DNA-binding domains"/>
    <property type="match status" value="1"/>
</dbReference>
<reference evidence="4" key="1">
    <citation type="journal article" date="2019" name="Int. J. Syst. Evol. Microbiol.">
        <title>The Global Catalogue of Microorganisms (GCM) 10K type strain sequencing project: providing services to taxonomists for standard genome sequencing and annotation.</title>
        <authorList>
            <consortium name="The Broad Institute Genomics Platform"/>
            <consortium name="The Broad Institute Genome Sequencing Center for Infectious Disease"/>
            <person name="Wu L."/>
            <person name="Ma J."/>
        </authorList>
    </citation>
    <scope>NUCLEOTIDE SEQUENCE [LARGE SCALE GENOMIC DNA]</scope>
    <source>
        <strain evidence="4">JCM 14046</strain>
    </source>
</reference>
<feature type="domain" description="HTH cro/C1-type" evidence="2">
    <location>
        <begin position="12"/>
        <end position="66"/>
    </location>
</feature>
<dbReference type="CDD" id="cd00093">
    <property type="entry name" value="HTH_XRE"/>
    <property type="match status" value="1"/>
</dbReference>
<dbReference type="PANTHER" id="PTHR46797:SF1">
    <property type="entry name" value="METHYLPHOSPHONATE SYNTHASE"/>
    <property type="match status" value="1"/>
</dbReference>
<evidence type="ECO:0000256" key="1">
    <source>
        <dbReference type="ARBA" id="ARBA00023125"/>
    </source>
</evidence>
<keyword evidence="1" id="KW-0238">DNA-binding</keyword>
<evidence type="ECO:0000313" key="4">
    <source>
        <dbReference type="Proteomes" id="UP001501612"/>
    </source>
</evidence>
<protein>
    <recommendedName>
        <fullName evidence="2">HTH cro/C1-type domain-containing protein</fullName>
    </recommendedName>
</protein>
<dbReference type="RefSeq" id="WP_344008626.1">
    <property type="nucleotide sequence ID" value="NZ_BAAAMY010000009.1"/>
</dbReference>
<proteinExistence type="predicted"/>
<sequence length="103" mass="11079">MVVFRHELGQVLRRLRTERGMTLRQVSAAARVSLGYISEVERGRKEASSELLASLCAALDVALSDVLREVSESVALEEAAARLTAPRPIIIPQPSGRPVASAA</sequence>